<keyword evidence="8" id="KW-0256">Endoplasmic reticulum</keyword>
<dbReference type="CDD" id="cd20628">
    <property type="entry name" value="CYP4"/>
    <property type="match status" value="1"/>
</dbReference>
<evidence type="ECO:0000256" key="5">
    <source>
        <dbReference type="ARBA" id="ARBA00010617"/>
    </source>
</evidence>
<keyword evidence="12 15" id="KW-0503">Monooxygenase</keyword>
<dbReference type="GO" id="GO:0016705">
    <property type="term" value="F:oxidoreductase activity, acting on paired donors, with incorporation or reduction of molecular oxygen"/>
    <property type="evidence" value="ECO:0007669"/>
    <property type="project" value="InterPro"/>
</dbReference>
<evidence type="ECO:0000256" key="8">
    <source>
        <dbReference type="ARBA" id="ARBA00022824"/>
    </source>
</evidence>
<dbReference type="AlphaFoldDB" id="H5V8A3"/>
<evidence type="ECO:0000256" key="10">
    <source>
        <dbReference type="ARBA" id="ARBA00023002"/>
    </source>
</evidence>
<evidence type="ECO:0000256" key="11">
    <source>
        <dbReference type="ARBA" id="ARBA00023004"/>
    </source>
</evidence>
<organism evidence="17">
    <name type="scientific">Drosophila melanogaster</name>
    <name type="common">Fruit fly</name>
    <dbReference type="NCBI Taxonomy" id="7227"/>
    <lineage>
        <taxon>Eukaryota</taxon>
        <taxon>Metazoa</taxon>
        <taxon>Ecdysozoa</taxon>
        <taxon>Arthropoda</taxon>
        <taxon>Hexapoda</taxon>
        <taxon>Insecta</taxon>
        <taxon>Pterygota</taxon>
        <taxon>Neoptera</taxon>
        <taxon>Endopterygota</taxon>
        <taxon>Diptera</taxon>
        <taxon>Brachycera</taxon>
        <taxon>Muscomorpha</taxon>
        <taxon>Ephydroidea</taxon>
        <taxon>Drosophilidae</taxon>
        <taxon>Drosophila</taxon>
        <taxon>Sophophora</taxon>
    </lineage>
</organism>
<dbReference type="PRINTS" id="PR00385">
    <property type="entry name" value="P450"/>
</dbReference>
<dbReference type="GO" id="GO:0005789">
    <property type="term" value="C:endoplasmic reticulum membrane"/>
    <property type="evidence" value="ECO:0007669"/>
    <property type="project" value="UniProtKB-SubCell"/>
</dbReference>
<feature type="binding site" description="axial binding residue" evidence="14">
    <location>
        <position position="483"/>
    </location>
    <ligand>
        <name>heme</name>
        <dbReference type="ChEBI" id="CHEBI:30413"/>
    </ligand>
    <ligandPart>
        <name>Fe</name>
        <dbReference type="ChEBI" id="CHEBI:18248"/>
    </ligandPart>
</feature>
<dbReference type="EMBL" id="BT133204">
    <property type="protein sequence ID" value="AFA28445.1"/>
    <property type="molecule type" value="mRNA"/>
</dbReference>
<dbReference type="PRINTS" id="PR00465">
    <property type="entry name" value="EP450IV"/>
</dbReference>
<dbReference type="PANTHER" id="PTHR24291">
    <property type="entry name" value="CYTOCHROME P450 FAMILY 4"/>
    <property type="match status" value="1"/>
</dbReference>
<dbReference type="InterPro" id="IPR017972">
    <property type="entry name" value="Cyt_P450_CS"/>
</dbReference>
<evidence type="ECO:0000256" key="4">
    <source>
        <dbReference type="ARBA" id="ARBA00004406"/>
    </source>
</evidence>
<comment type="function">
    <text evidence="2">May be involved in the metabolism of insect hormones and in the breakdown of synthetic insecticides.</text>
</comment>
<proteinExistence type="evidence at transcript level"/>
<dbReference type="GO" id="GO:0004497">
    <property type="term" value="F:monooxygenase activity"/>
    <property type="evidence" value="ECO:0007669"/>
    <property type="project" value="UniProtKB-KW"/>
</dbReference>
<evidence type="ECO:0000256" key="13">
    <source>
        <dbReference type="ARBA" id="ARBA00023136"/>
    </source>
</evidence>
<sequence length="538" mass="61402">AFKTNPESIRHHSCNYRKADLSVRIPNMWILLGIAVLIMTLVWDNSRKQWRVNTFEKSRILGPFTIPIVGNGLQALTLRPENFIQRFGDYFNKYGKTFRLWILGECLIYTKDLKYFESILSSSTLLKKAHLYRFLRDFLGDGLLLSTGNKWTSRRKVLAPAFHFKCLENFVEIMDRNSGIMVEKLKNYADGKTCVDLFKFVSLEALDVTTETAMGVQVNAQNEPNFPYTKALKSVVYIESKRLASVSMRYNWLFPLAAPLVYRRLQKDIAIMQDFTDKVIRERRAILERARADGTYKPLIMGDDDIGGKAKMTLLDILLQATIDNKPLSDVDIREEVDVFIFAGDDTTTSGVSHALHAISRHPKVQECIYEELVSVLGPDPDASVTQTKLLELKYLDCVIKETMRLHPPVPILGRYIPEDLKIGEITIPGNTSILLMPYYVYRDPEYFPDPLVFKPERWMDMKTTSNTPPLAYIPFSSGPKNCIGQKFANLQMKALISKVIRHYELLPLGADLKATYTFILSSSTGNNVGLKPRTRVK</sequence>
<evidence type="ECO:0000256" key="3">
    <source>
        <dbReference type="ARBA" id="ARBA00004174"/>
    </source>
</evidence>
<accession>H5V8A3</accession>
<evidence type="ECO:0000256" key="14">
    <source>
        <dbReference type="PIRSR" id="PIRSR602403-1"/>
    </source>
</evidence>
<dbReference type="PANTHER" id="PTHR24291:SF187">
    <property type="entry name" value="CYTOCHROME P450 4AE1-RELATED"/>
    <property type="match status" value="1"/>
</dbReference>
<dbReference type="HOGENOM" id="CLU_001570_5_1_1"/>
<comment type="subcellular location">
    <subcellularLocation>
        <location evidence="4">Endoplasmic reticulum membrane</location>
        <topology evidence="4">Peripheral membrane protein</topology>
    </subcellularLocation>
    <subcellularLocation>
        <location evidence="3">Microsome membrane</location>
        <topology evidence="3">Peripheral membrane protein</topology>
    </subcellularLocation>
</comment>
<keyword evidence="6 14" id="KW-0349">Heme</keyword>
<dbReference type="FunFam" id="1.10.630.10:FF:000167">
    <property type="entry name" value="GM16491"/>
    <property type="match status" value="1"/>
</dbReference>
<dbReference type="GO" id="GO:0005506">
    <property type="term" value="F:iron ion binding"/>
    <property type="evidence" value="ECO:0007669"/>
    <property type="project" value="InterPro"/>
</dbReference>
<feature type="transmembrane region" description="Helical" evidence="16">
    <location>
        <begin position="21"/>
        <end position="43"/>
    </location>
</feature>
<dbReference type="GO" id="GO:0020037">
    <property type="term" value="F:heme binding"/>
    <property type="evidence" value="ECO:0007669"/>
    <property type="project" value="InterPro"/>
</dbReference>
<evidence type="ECO:0000256" key="6">
    <source>
        <dbReference type="ARBA" id="ARBA00022617"/>
    </source>
</evidence>
<dbReference type="PROSITE" id="PS00086">
    <property type="entry name" value="CYTOCHROME_P450"/>
    <property type="match status" value="1"/>
</dbReference>
<name>H5V8A3_DROME</name>
<comment type="cofactor">
    <cofactor evidence="1 14">
        <name>heme</name>
        <dbReference type="ChEBI" id="CHEBI:30413"/>
    </cofactor>
</comment>
<evidence type="ECO:0000256" key="12">
    <source>
        <dbReference type="ARBA" id="ARBA00023033"/>
    </source>
</evidence>
<dbReference type="Pfam" id="PF00067">
    <property type="entry name" value="p450"/>
    <property type="match status" value="1"/>
</dbReference>
<evidence type="ECO:0000256" key="9">
    <source>
        <dbReference type="ARBA" id="ARBA00022848"/>
    </source>
</evidence>
<keyword evidence="16" id="KW-1133">Transmembrane helix</keyword>
<evidence type="ECO:0000256" key="15">
    <source>
        <dbReference type="RuleBase" id="RU000461"/>
    </source>
</evidence>
<dbReference type="OrthoDB" id="1470350at2759"/>
<evidence type="ECO:0000313" key="17">
    <source>
        <dbReference type="EMBL" id="AFA28445.1"/>
    </source>
</evidence>
<keyword evidence="16" id="KW-0812">Transmembrane</keyword>
<keyword evidence="10 15" id="KW-0560">Oxidoreductase</keyword>
<dbReference type="SUPFAM" id="SSF48264">
    <property type="entry name" value="Cytochrome P450"/>
    <property type="match status" value="1"/>
</dbReference>
<dbReference type="InterPro" id="IPR002403">
    <property type="entry name" value="Cyt_P450_E_grp-IV"/>
</dbReference>
<gene>
    <name evidence="17" type="primary">Cyp4d21-RA</name>
</gene>
<keyword evidence="13 16" id="KW-0472">Membrane</keyword>
<dbReference type="InterPro" id="IPR001128">
    <property type="entry name" value="Cyt_P450"/>
</dbReference>
<dbReference type="VEuPathDB" id="VectorBase:FBgn0031925"/>
<evidence type="ECO:0000256" key="16">
    <source>
        <dbReference type="SAM" id="Phobius"/>
    </source>
</evidence>
<evidence type="ECO:0000256" key="7">
    <source>
        <dbReference type="ARBA" id="ARBA00022723"/>
    </source>
</evidence>
<reference evidence="17" key="1">
    <citation type="submission" date="2012-02" db="EMBL/GenBank/DDBJ databases">
        <authorList>
            <person name="Carlson J."/>
            <person name="Booth B."/>
            <person name="Frise E."/>
            <person name="Park S."/>
            <person name="Wan K."/>
            <person name="Yu C."/>
            <person name="Celniker S."/>
        </authorList>
    </citation>
    <scope>NUCLEOTIDE SEQUENCE</scope>
</reference>
<evidence type="ECO:0000256" key="2">
    <source>
        <dbReference type="ARBA" id="ARBA00003690"/>
    </source>
</evidence>
<dbReference type="ExpressionAtlas" id="H5V8A3">
    <property type="expression patterns" value="baseline and differential"/>
</dbReference>
<dbReference type="InterPro" id="IPR050196">
    <property type="entry name" value="Cytochrome_P450_Monoox"/>
</dbReference>
<comment type="similarity">
    <text evidence="5 15">Belongs to the cytochrome P450 family.</text>
</comment>
<dbReference type="Gene3D" id="1.10.630.10">
    <property type="entry name" value="Cytochrome P450"/>
    <property type="match status" value="1"/>
</dbReference>
<dbReference type="InterPro" id="IPR036396">
    <property type="entry name" value="Cyt_P450_sf"/>
</dbReference>
<keyword evidence="11 14" id="KW-0408">Iron</keyword>
<keyword evidence="7 14" id="KW-0479">Metal-binding</keyword>
<protein>
    <submittedName>
        <fullName evidence="17">FI19437p1</fullName>
    </submittedName>
</protein>
<feature type="non-terminal residue" evidence="17">
    <location>
        <position position="1"/>
    </location>
</feature>
<dbReference type="Bgee" id="FBgn0031925">
    <property type="expression patterns" value="Expressed in epithelial cell in insect leg and 66 other cell types or tissues"/>
</dbReference>
<keyword evidence="9" id="KW-0492">Microsome</keyword>
<evidence type="ECO:0000256" key="1">
    <source>
        <dbReference type="ARBA" id="ARBA00001971"/>
    </source>
</evidence>